<accession>T1IXD3</accession>
<reference evidence="3" key="1">
    <citation type="submission" date="2011-05" db="EMBL/GenBank/DDBJ databases">
        <authorList>
            <person name="Richards S.R."/>
            <person name="Qu J."/>
            <person name="Jiang H."/>
            <person name="Jhangiani S.N."/>
            <person name="Agravi P."/>
            <person name="Goodspeed R."/>
            <person name="Gross S."/>
            <person name="Mandapat C."/>
            <person name="Jackson L."/>
            <person name="Mathew T."/>
            <person name="Pu L."/>
            <person name="Thornton R."/>
            <person name="Saada N."/>
            <person name="Wilczek-Boney K.B."/>
            <person name="Lee S."/>
            <person name="Kovar C."/>
            <person name="Wu Y."/>
            <person name="Scherer S.E."/>
            <person name="Worley K.C."/>
            <person name="Muzny D.M."/>
            <person name="Gibbs R."/>
        </authorList>
    </citation>
    <scope>NUCLEOTIDE SEQUENCE</scope>
    <source>
        <strain evidence="3">Brora</strain>
    </source>
</reference>
<feature type="chain" id="PRO_5004578946" evidence="1">
    <location>
        <begin position="20"/>
        <end position="229"/>
    </location>
</feature>
<evidence type="ECO:0000313" key="3">
    <source>
        <dbReference type="Proteomes" id="UP000014500"/>
    </source>
</evidence>
<dbReference type="EMBL" id="JH431646">
    <property type="status" value="NOT_ANNOTATED_CDS"/>
    <property type="molecule type" value="Genomic_DNA"/>
</dbReference>
<evidence type="ECO:0000313" key="2">
    <source>
        <dbReference type="EnsemblMetazoa" id="SMAR005864-PA"/>
    </source>
</evidence>
<proteinExistence type="predicted"/>
<dbReference type="AlphaFoldDB" id="T1IXD3"/>
<dbReference type="HOGENOM" id="CLU_1212445_0_0_1"/>
<dbReference type="PhylomeDB" id="T1IXD3"/>
<reference evidence="2" key="2">
    <citation type="submission" date="2015-02" db="UniProtKB">
        <authorList>
            <consortium name="EnsemblMetazoa"/>
        </authorList>
    </citation>
    <scope>IDENTIFICATION</scope>
</reference>
<organism evidence="2 3">
    <name type="scientific">Strigamia maritima</name>
    <name type="common">European centipede</name>
    <name type="synonym">Geophilus maritimus</name>
    <dbReference type="NCBI Taxonomy" id="126957"/>
    <lineage>
        <taxon>Eukaryota</taxon>
        <taxon>Metazoa</taxon>
        <taxon>Ecdysozoa</taxon>
        <taxon>Arthropoda</taxon>
        <taxon>Myriapoda</taxon>
        <taxon>Chilopoda</taxon>
        <taxon>Pleurostigmophora</taxon>
        <taxon>Geophilomorpha</taxon>
        <taxon>Linotaeniidae</taxon>
        <taxon>Strigamia</taxon>
    </lineage>
</organism>
<keyword evidence="3" id="KW-1185">Reference proteome</keyword>
<name>T1IXD3_STRMM</name>
<sequence length="229" mass="26834">MKLLIHLLALATLFAICEAQETEWTKILSLCYYYDDIDEVDKFKDCCSCVSDAFPTKYTTTDEDIKKCMDKLPERFASCTTKACLLQNVQPYRLENQKRFKKLHKEVLSRGELTRLFQVWGGFFMFFSMTKDLPRRSIEHVVEPAKKCFDPLKTDLSTYDEPATEALEESRSVRAATEAEGNDRLIVKNTYRRIYRLYLCCIKEITEEKEAKSIVRDFMRKYQGFVPAK</sequence>
<dbReference type="Proteomes" id="UP000014500">
    <property type="component" value="Unassembled WGS sequence"/>
</dbReference>
<feature type="signal peptide" evidence="1">
    <location>
        <begin position="1"/>
        <end position="19"/>
    </location>
</feature>
<dbReference type="EnsemblMetazoa" id="SMAR005864-RA">
    <property type="protein sequence ID" value="SMAR005864-PA"/>
    <property type="gene ID" value="SMAR005864"/>
</dbReference>
<keyword evidence="1" id="KW-0732">Signal</keyword>
<evidence type="ECO:0000256" key="1">
    <source>
        <dbReference type="SAM" id="SignalP"/>
    </source>
</evidence>
<protein>
    <submittedName>
        <fullName evidence="2">Uncharacterized protein</fullName>
    </submittedName>
</protein>